<gene>
    <name evidence="8" type="ORF">HNR14_001244</name>
</gene>
<organism evidence="8 9">
    <name type="scientific">Leifsonia naganoensis</name>
    <dbReference type="NCBI Taxonomy" id="150025"/>
    <lineage>
        <taxon>Bacteria</taxon>
        <taxon>Bacillati</taxon>
        <taxon>Actinomycetota</taxon>
        <taxon>Actinomycetes</taxon>
        <taxon>Micrococcales</taxon>
        <taxon>Microbacteriaceae</taxon>
        <taxon>Leifsonia</taxon>
    </lineage>
</organism>
<dbReference type="PANTHER" id="PTHR11409">
    <property type="entry name" value="ADENOSINE DEAMINASE"/>
    <property type="match status" value="1"/>
</dbReference>
<accession>A0A853DP10</accession>
<keyword evidence="5 8" id="KW-0378">Hydrolase</keyword>
<keyword evidence="6" id="KW-0862">Zinc</keyword>
<dbReference type="Proteomes" id="UP000521075">
    <property type="component" value="Unassembled WGS sequence"/>
</dbReference>
<comment type="similarity">
    <text evidence="2">Belongs to the metallo-dependent hydrolases superfamily. Adenosine and AMP deaminases family.</text>
</comment>
<evidence type="ECO:0000256" key="5">
    <source>
        <dbReference type="ARBA" id="ARBA00022801"/>
    </source>
</evidence>
<dbReference type="InterPro" id="IPR032466">
    <property type="entry name" value="Metal_Hydrolase"/>
</dbReference>
<evidence type="ECO:0000313" key="9">
    <source>
        <dbReference type="Proteomes" id="UP000521075"/>
    </source>
</evidence>
<evidence type="ECO:0000256" key="6">
    <source>
        <dbReference type="ARBA" id="ARBA00022833"/>
    </source>
</evidence>
<dbReference type="InterPro" id="IPR001365">
    <property type="entry name" value="A_deaminase_dom"/>
</dbReference>
<dbReference type="GO" id="GO:0043103">
    <property type="term" value="P:hypoxanthine salvage"/>
    <property type="evidence" value="ECO:0007669"/>
    <property type="project" value="TreeGrafter"/>
</dbReference>
<reference evidence="8 9" key="1">
    <citation type="submission" date="2020-07" db="EMBL/GenBank/DDBJ databases">
        <title>Sequencing the genomes of 1000 actinobacteria strains.</title>
        <authorList>
            <person name="Klenk H.-P."/>
        </authorList>
    </citation>
    <scope>NUCLEOTIDE SEQUENCE [LARGE SCALE GENOMIC DNA]</scope>
    <source>
        <strain evidence="8 9">DSM 15166</strain>
    </source>
</reference>
<dbReference type="GO" id="GO:0046103">
    <property type="term" value="P:inosine biosynthetic process"/>
    <property type="evidence" value="ECO:0007669"/>
    <property type="project" value="TreeGrafter"/>
</dbReference>
<evidence type="ECO:0000256" key="1">
    <source>
        <dbReference type="ARBA" id="ARBA00001947"/>
    </source>
</evidence>
<proteinExistence type="inferred from homology"/>
<dbReference type="Gene3D" id="3.20.20.140">
    <property type="entry name" value="Metal-dependent hydrolases"/>
    <property type="match status" value="1"/>
</dbReference>
<name>A0A853DP10_9MICO</name>
<keyword evidence="9" id="KW-1185">Reference proteome</keyword>
<dbReference type="GO" id="GO:0004000">
    <property type="term" value="F:adenosine deaminase activity"/>
    <property type="evidence" value="ECO:0007669"/>
    <property type="project" value="TreeGrafter"/>
</dbReference>
<feature type="domain" description="Adenosine deaminase" evidence="7">
    <location>
        <begin position="4"/>
        <end position="317"/>
    </location>
</feature>
<protein>
    <recommendedName>
        <fullName evidence="3">adenosine deaminase</fullName>
        <ecNumber evidence="3">3.5.4.4</ecNumber>
    </recommendedName>
</protein>
<comment type="cofactor">
    <cofactor evidence="1">
        <name>Zn(2+)</name>
        <dbReference type="ChEBI" id="CHEBI:29105"/>
    </cofactor>
</comment>
<evidence type="ECO:0000256" key="4">
    <source>
        <dbReference type="ARBA" id="ARBA00022723"/>
    </source>
</evidence>
<dbReference type="Pfam" id="PF00962">
    <property type="entry name" value="A_deaminase"/>
    <property type="match status" value="1"/>
</dbReference>
<dbReference type="NCBIfam" id="TIGR01430">
    <property type="entry name" value="aden_deam"/>
    <property type="match status" value="1"/>
</dbReference>
<dbReference type="EC" id="3.5.4.4" evidence="3"/>
<dbReference type="GO" id="GO:0006154">
    <property type="term" value="P:adenosine catabolic process"/>
    <property type="evidence" value="ECO:0007669"/>
    <property type="project" value="TreeGrafter"/>
</dbReference>
<dbReference type="RefSeq" id="WP_179700343.1">
    <property type="nucleotide sequence ID" value="NZ_BAAAHA010000003.1"/>
</dbReference>
<dbReference type="SUPFAM" id="SSF51556">
    <property type="entry name" value="Metallo-dependent hydrolases"/>
    <property type="match status" value="1"/>
</dbReference>
<evidence type="ECO:0000256" key="3">
    <source>
        <dbReference type="ARBA" id="ARBA00012784"/>
    </source>
</evidence>
<dbReference type="PANTHER" id="PTHR11409:SF43">
    <property type="entry name" value="ADENOSINE DEAMINASE"/>
    <property type="match status" value="1"/>
</dbReference>
<dbReference type="EMBL" id="JACCHJ010000001">
    <property type="protein sequence ID" value="NYK09363.1"/>
    <property type="molecule type" value="Genomic_DNA"/>
</dbReference>
<evidence type="ECO:0000256" key="2">
    <source>
        <dbReference type="ARBA" id="ARBA00006676"/>
    </source>
</evidence>
<dbReference type="AlphaFoldDB" id="A0A853DP10"/>
<evidence type="ECO:0000313" key="8">
    <source>
        <dbReference type="EMBL" id="NYK09363.1"/>
    </source>
</evidence>
<evidence type="ECO:0000259" key="7">
    <source>
        <dbReference type="Pfam" id="PF00962"/>
    </source>
</evidence>
<dbReference type="GO" id="GO:0046872">
    <property type="term" value="F:metal ion binding"/>
    <property type="evidence" value="ECO:0007669"/>
    <property type="project" value="UniProtKB-KW"/>
</dbReference>
<keyword evidence="4" id="KW-0479">Metal-binding</keyword>
<dbReference type="InterPro" id="IPR006330">
    <property type="entry name" value="Ado/ade_deaminase"/>
</dbReference>
<sequence>MLINLHTHLEGRVRPSTAAALAPAAGLDAGIDWQRALELDAPSDLTDYLAKVSSSYPFFGSRASLTRIAREAVEDAHADGQSYLELRFGPATHVRDGFGLTDVIAAVCEGVKQGIAITGMPAGVVVAALRLHDAEINEAVARAAARFAGDGVVGFDLAGDEARFPDLHAFAGAFAIARAAGLGLTSHAAEAAPAQAALDAIELLGVSRIGHGAHVADDAEVLARIVDAGVAIEVCPTSNLYTGAVTSLAAHPAGRFREAGVAVVLGDDNPRQTGAPLSREHALLADTLGFDATALRRLADDSIRVGFMEEHVRSALAVLRAG</sequence>
<dbReference type="GO" id="GO:0005829">
    <property type="term" value="C:cytosol"/>
    <property type="evidence" value="ECO:0007669"/>
    <property type="project" value="TreeGrafter"/>
</dbReference>
<comment type="caution">
    <text evidence="8">The sequence shown here is derived from an EMBL/GenBank/DDBJ whole genome shotgun (WGS) entry which is preliminary data.</text>
</comment>